<dbReference type="Proteomes" id="UP000177122">
    <property type="component" value="Unassembled WGS sequence"/>
</dbReference>
<dbReference type="AlphaFoldDB" id="A0A1G2CTW1"/>
<evidence type="ECO:0000313" key="3">
    <source>
        <dbReference type="Proteomes" id="UP000177122"/>
    </source>
</evidence>
<feature type="signal peptide" evidence="1">
    <location>
        <begin position="1"/>
        <end position="26"/>
    </location>
</feature>
<organism evidence="2 3">
    <name type="scientific">Candidatus Lloydbacteria bacterium RIFCSPHIGHO2_01_FULL_49_22</name>
    <dbReference type="NCBI Taxonomy" id="1798658"/>
    <lineage>
        <taxon>Bacteria</taxon>
        <taxon>Candidatus Lloydiibacteriota</taxon>
    </lineage>
</organism>
<accession>A0A1G2CTW1</accession>
<comment type="caution">
    <text evidence="2">The sequence shown here is derived from an EMBL/GenBank/DDBJ whole genome shotgun (WGS) entry which is preliminary data.</text>
</comment>
<protein>
    <submittedName>
        <fullName evidence="2">Uncharacterized protein</fullName>
    </submittedName>
</protein>
<evidence type="ECO:0000313" key="2">
    <source>
        <dbReference type="EMBL" id="OGZ04814.1"/>
    </source>
</evidence>
<dbReference type="EMBL" id="MHLI01000020">
    <property type="protein sequence ID" value="OGZ04814.1"/>
    <property type="molecule type" value="Genomic_DNA"/>
</dbReference>
<proteinExistence type="predicted"/>
<feature type="chain" id="PRO_5009582394" evidence="1">
    <location>
        <begin position="27"/>
        <end position="154"/>
    </location>
</feature>
<sequence length="154" mass="16996">MMKMFIQTTRNLGLALVSLIAVIAFAAGPVRGPFSIGDGDALVRTITKSDSMEPFTDMETARVSFFSVAVFKKNTAFAKKGEMALILSTVTCTDKTIRRTMIEKVPVGSSTAIRLFQNDEGIAQSMQAQRFRKPTSAELSEVESVCRDYWRPTN</sequence>
<gene>
    <name evidence="2" type="ORF">A2845_05645</name>
</gene>
<name>A0A1G2CTW1_9BACT</name>
<keyword evidence="1" id="KW-0732">Signal</keyword>
<evidence type="ECO:0000256" key="1">
    <source>
        <dbReference type="SAM" id="SignalP"/>
    </source>
</evidence>
<reference evidence="2 3" key="1">
    <citation type="journal article" date="2016" name="Nat. Commun.">
        <title>Thousands of microbial genomes shed light on interconnected biogeochemical processes in an aquifer system.</title>
        <authorList>
            <person name="Anantharaman K."/>
            <person name="Brown C.T."/>
            <person name="Hug L.A."/>
            <person name="Sharon I."/>
            <person name="Castelle C.J."/>
            <person name="Probst A.J."/>
            <person name="Thomas B.C."/>
            <person name="Singh A."/>
            <person name="Wilkins M.J."/>
            <person name="Karaoz U."/>
            <person name="Brodie E.L."/>
            <person name="Williams K.H."/>
            <person name="Hubbard S.S."/>
            <person name="Banfield J.F."/>
        </authorList>
    </citation>
    <scope>NUCLEOTIDE SEQUENCE [LARGE SCALE GENOMIC DNA]</scope>
</reference>